<accession>A0A853DLY8</accession>
<comment type="caution">
    <text evidence="5">The sequence shown here is derived from an EMBL/GenBank/DDBJ whole genome shotgun (WGS) entry which is preliminary data.</text>
</comment>
<feature type="transmembrane region" description="Helical" evidence="3">
    <location>
        <begin position="20"/>
        <end position="42"/>
    </location>
</feature>
<evidence type="ECO:0000256" key="3">
    <source>
        <dbReference type="SAM" id="Phobius"/>
    </source>
</evidence>
<dbReference type="InterPro" id="IPR029050">
    <property type="entry name" value="Immunoprotect_excell_Ig-like"/>
</dbReference>
<gene>
    <name evidence="5" type="ORF">HNR15_002108</name>
</gene>
<protein>
    <recommendedName>
        <fullName evidence="4">DUF4352 domain-containing protein</fullName>
    </recommendedName>
</protein>
<keyword evidence="1" id="KW-0732">Signal</keyword>
<dbReference type="AlphaFoldDB" id="A0A853DLY8"/>
<organism evidence="5 6">
    <name type="scientific">Allobranchiibius huperziae</name>
    <dbReference type="NCBI Taxonomy" id="1874116"/>
    <lineage>
        <taxon>Bacteria</taxon>
        <taxon>Bacillati</taxon>
        <taxon>Actinomycetota</taxon>
        <taxon>Actinomycetes</taxon>
        <taxon>Micrococcales</taxon>
        <taxon>Dermacoccaceae</taxon>
        <taxon>Allobranchiibius</taxon>
    </lineage>
</organism>
<dbReference type="RefSeq" id="WP_179481569.1">
    <property type="nucleotide sequence ID" value="NZ_JACCFW010000001.1"/>
</dbReference>
<evidence type="ECO:0000256" key="2">
    <source>
        <dbReference type="SAM" id="MobiDB-lite"/>
    </source>
</evidence>
<sequence>MTYLLTRRGGRGVRRGGRRVRLAVVASAIGSVGVLTGCGAGTDAPTVVTPSRDIVTSVTSAPSTTSSSTTSACGSSLEFGPTTAPSTKSHRFGTTAQTTDADSDDVRLAVTVQAPKVVSAVTEDPPDDGYQYVAVSMSVTLTGGDSTYIGAIDTFSMIDAQGNRCDYRDDSGAIPAAQVWKDGELNARKKSETGSMVFQVPIATKPSMLTVAFVGGLNETATDRWTD</sequence>
<keyword evidence="3" id="KW-0812">Transmembrane</keyword>
<feature type="domain" description="DUF4352" evidence="4">
    <location>
        <begin position="107"/>
        <end position="211"/>
    </location>
</feature>
<feature type="region of interest" description="Disordered" evidence="2">
    <location>
        <begin position="58"/>
        <end position="100"/>
    </location>
</feature>
<dbReference type="InterPro" id="IPR029051">
    <property type="entry name" value="DUF4352"/>
</dbReference>
<keyword evidence="3" id="KW-1133">Transmembrane helix</keyword>
<evidence type="ECO:0000313" key="6">
    <source>
        <dbReference type="Proteomes" id="UP000571817"/>
    </source>
</evidence>
<dbReference type="EMBL" id="JACCFW010000001">
    <property type="protein sequence ID" value="NYJ75145.1"/>
    <property type="molecule type" value="Genomic_DNA"/>
</dbReference>
<evidence type="ECO:0000259" key="4">
    <source>
        <dbReference type="Pfam" id="PF11611"/>
    </source>
</evidence>
<reference evidence="5 6" key="1">
    <citation type="submission" date="2020-07" db="EMBL/GenBank/DDBJ databases">
        <title>Sequencing the genomes of 1000 actinobacteria strains.</title>
        <authorList>
            <person name="Klenk H.-P."/>
        </authorList>
    </citation>
    <scope>NUCLEOTIDE SEQUENCE [LARGE SCALE GENOMIC DNA]</scope>
    <source>
        <strain evidence="5 6">DSM 29531</strain>
    </source>
</reference>
<evidence type="ECO:0000256" key="1">
    <source>
        <dbReference type="ARBA" id="ARBA00022729"/>
    </source>
</evidence>
<evidence type="ECO:0000313" key="5">
    <source>
        <dbReference type="EMBL" id="NYJ75145.1"/>
    </source>
</evidence>
<keyword evidence="3" id="KW-0472">Membrane</keyword>
<dbReference type="Gene3D" id="2.60.40.1240">
    <property type="match status" value="1"/>
</dbReference>
<keyword evidence="6" id="KW-1185">Reference proteome</keyword>
<name>A0A853DLY8_9MICO</name>
<dbReference type="Proteomes" id="UP000571817">
    <property type="component" value="Unassembled WGS sequence"/>
</dbReference>
<feature type="compositionally biased region" description="Low complexity" evidence="2">
    <location>
        <begin position="58"/>
        <end position="76"/>
    </location>
</feature>
<proteinExistence type="predicted"/>
<dbReference type="Pfam" id="PF11611">
    <property type="entry name" value="DUF4352"/>
    <property type="match status" value="1"/>
</dbReference>